<evidence type="ECO:0000313" key="7">
    <source>
        <dbReference type="EMBL" id="KAF2871080.1"/>
    </source>
</evidence>
<organism evidence="7 8">
    <name type="scientific">Massariosphaeria phaeospora</name>
    <dbReference type="NCBI Taxonomy" id="100035"/>
    <lineage>
        <taxon>Eukaryota</taxon>
        <taxon>Fungi</taxon>
        <taxon>Dikarya</taxon>
        <taxon>Ascomycota</taxon>
        <taxon>Pezizomycotina</taxon>
        <taxon>Dothideomycetes</taxon>
        <taxon>Pleosporomycetidae</taxon>
        <taxon>Pleosporales</taxon>
        <taxon>Pleosporales incertae sedis</taxon>
        <taxon>Massariosphaeria</taxon>
    </lineage>
</organism>
<protein>
    <recommendedName>
        <fullName evidence="6">FAD-binding PCMH-type domain-containing protein</fullName>
    </recommendedName>
</protein>
<dbReference type="InterPro" id="IPR036318">
    <property type="entry name" value="FAD-bd_PCMH-like_sf"/>
</dbReference>
<reference evidence="7 8" key="1">
    <citation type="submission" date="2020-01" db="EMBL/GenBank/DDBJ databases">
        <authorList>
            <consortium name="DOE Joint Genome Institute"/>
            <person name="Haridas S."/>
            <person name="Albert R."/>
            <person name="Binder M."/>
            <person name="Bloem J."/>
            <person name="Labutti K."/>
            <person name="Salamov A."/>
            <person name="Andreopoulos B."/>
            <person name="Baker S.E."/>
            <person name="Barry K."/>
            <person name="Bills G."/>
            <person name="Bluhm B.H."/>
            <person name="Cannon C."/>
            <person name="Castanera R."/>
            <person name="Culley D.E."/>
            <person name="Daum C."/>
            <person name="Ezra D."/>
            <person name="Gonzalez J.B."/>
            <person name="Henrissat B."/>
            <person name="Kuo A."/>
            <person name="Liang C."/>
            <person name="Lipzen A."/>
            <person name="Lutzoni F."/>
            <person name="Magnuson J."/>
            <person name="Mondo S."/>
            <person name="Nolan M."/>
            <person name="Ohm R."/>
            <person name="Pangilinan J."/>
            <person name="Park H.-J.H."/>
            <person name="Ramirez L."/>
            <person name="Alfaro M."/>
            <person name="Sun H."/>
            <person name="Tritt A."/>
            <person name="Yoshinaga Y."/>
            <person name="Zwiers L.-H.L."/>
            <person name="Turgeon B.G."/>
            <person name="Goodwin S.B."/>
            <person name="Spatafora J.W."/>
            <person name="Crous P.W."/>
            <person name="Grigoriev I.V."/>
        </authorList>
    </citation>
    <scope>NUCLEOTIDE SEQUENCE [LARGE SCALE GENOMIC DNA]</scope>
    <source>
        <strain evidence="7 8">CBS 611.86</strain>
    </source>
</reference>
<dbReference type="Pfam" id="PF08031">
    <property type="entry name" value="BBE"/>
    <property type="match status" value="1"/>
</dbReference>
<dbReference type="PANTHER" id="PTHR42973">
    <property type="entry name" value="BINDING OXIDOREDUCTASE, PUTATIVE (AFU_ORTHOLOGUE AFUA_1G17690)-RELATED"/>
    <property type="match status" value="1"/>
</dbReference>
<dbReference type="EMBL" id="JAADJZ010000012">
    <property type="protein sequence ID" value="KAF2871080.1"/>
    <property type="molecule type" value="Genomic_DNA"/>
</dbReference>
<evidence type="ECO:0000256" key="4">
    <source>
        <dbReference type="ARBA" id="ARBA00022827"/>
    </source>
</evidence>
<evidence type="ECO:0000256" key="5">
    <source>
        <dbReference type="ARBA" id="ARBA00023002"/>
    </source>
</evidence>
<evidence type="ECO:0000313" key="8">
    <source>
        <dbReference type="Proteomes" id="UP000481861"/>
    </source>
</evidence>
<proteinExistence type="inferred from homology"/>
<dbReference type="InterPro" id="IPR016166">
    <property type="entry name" value="FAD-bd_PCMH"/>
</dbReference>
<dbReference type="SUPFAM" id="SSF56176">
    <property type="entry name" value="FAD-binding/transporter-associated domain-like"/>
    <property type="match status" value="1"/>
</dbReference>
<evidence type="ECO:0000256" key="1">
    <source>
        <dbReference type="ARBA" id="ARBA00001974"/>
    </source>
</evidence>
<dbReference type="PANTHER" id="PTHR42973:SF39">
    <property type="entry name" value="FAD-BINDING PCMH-TYPE DOMAIN-CONTAINING PROTEIN"/>
    <property type="match status" value="1"/>
</dbReference>
<comment type="similarity">
    <text evidence="2">Belongs to the oxygen-dependent FAD-linked oxidoreductase family.</text>
</comment>
<dbReference type="Pfam" id="PF01565">
    <property type="entry name" value="FAD_binding_4"/>
    <property type="match status" value="1"/>
</dbReference>
<dbReference type="InterPro" id="IPR016169">
    <property type="entry name" value="FAD-bd_PCMH_sub2"/>
</dbReference>
<keyword evidence="5" id="KW-0560">Oxidoreductase</keyword>
<dbReference type="Proteomes" id="UP000481861">
    <property type="component" value="Unassembled WGS sequence"/>
</dbReference>
<dbReference type="GO" id="GO:0016491">
    <property type="term" value="F:oxidoreductase activity"/>
    <property type="evidence" value="ECO:0007669"/>
    <property type="project" value="UniProtKB-KW"/>
</dbReference>
<name>A0A7C8M5G6_9PLEO</name>
<dbReference type="Gene3D" id="3.40.462.20">
    <property type="match status" value="1"/>
</dbReference>
<keyword evidence="4" id="KW-0274">FAD</keyword>
<evidence type="ECO:0000256" key="3">
    <source>
        <dbReference type="ARBA" id="ARBA00022630"/>
    </source>
</evidence>
<dbReference type="PROSITE" id="PS51387">
    <property type="entry name" value="FAD_PCMH"/>
    <property type="match status" value="1"/>
</dbReference>
<feature type="domain" description="FAD-binding PCMH-type" evidence="6">
    <location>
        <begin position="32"/>
        <end position="202"/>
    </location>
</feature>
<dbReference type="InterPro" id="IPR006094">
    <property type="entry name" value="Oxid_FAD_bind_N"/>
</dbReference>
<accession>A0A7C8M5G6</accession>
<dbReference type="AlphaFoldDB" id="A0A7C8M5G6"/>
<dbReference type="OrthoDB" id="415825at2759"/>
<dbReference type="GO" id="GO:0071949">
    <property type="term" value="F:FAD binding"/>
    <property type="evidence" value="ECO:0007669"/>
    <property type="project" value="InterPro"/>
</dbReference>
<keyword evidence="3" id="KW-0285">Flavoprotein</keyword>
<keyword evidence="8" id="KW-1185">Reference proteome</keyword>
<comment type="caution">
    <text evidence="7">The sequence shown here is derived from an EMBL/GenBank/DDBJ whole genome shotgun (WGS) entry which is preliminary data.</text>
</comment>
<dbReference type="InterPro" id="IPR050416">
    <property type="entry name" value="FAD-linked_Oxidoreductase"/>
</dbReference>
<sequence length="449" mass="47952">MACDTSSLLPLLSPGSTIDSSPAQPLRWSEYAAPQPGSVVHPATPEDVQAIVKWANERHIPFLAQSGGNGWATTFKLQHDGIIIHLDLLRSVTFNPAGTEATIGGGALISDVVAAAAAKQSLTLTGICNCVGALGALLGGGFSNLMGQYGLAIDDLLSLAVVKADGRAVTVTPADPDLWWAMRGAGPNFGIVTSAVLRAHPVAEKSDLTAWTGPLTFDPAKLEAVVDAIQNLELSPEMSLSLHFINAGRPVVLTTLFYHGSAAAGRAAFAPLFDIGPLAEQLAELPYESWNNGSNIACMKGGRRPVWAAGLAHLDAAAWRNVYDIWAELIAQPGAERSSMLCNIQPTAKARALPDASSAYPFRSTVRFHAGLTVAYRDAAFDATAQRYGEKVRAMWQATDGLARRSTYINNAHGDETLETVYGDSLERLRTIKREHDPEGRFNEWFPLS</sequence>
<comment type="cofactor">
    <cofactor evidence="1">
        <name>FAD</name>
        <dbReference type="ChEBI" id="CHEBI:57692"/>
    </cofactor>
</comment>
<dbReference type="Gene3D" id="3.30.465.10">
    <property type="match status" value="1"/>
</dbReference>
<dbReference type="Gene3D" id="3.30.43.10">
    <property type="entry name" value="Uridine Diphospho-n-acetylenolpyruvylglucosamine Reductase, domain 2"/>
    <property type="match status" value="1"/>
</dbReference>
<evidence type="ECO:0000259" key="6">
    <source>
        <dbReference type="PROSITE" id="PS51387"/>
    </source>
</evidence>
<dbReference type="InterPro" id="IPR016167">
    <property type="entry name" value="FAD-bd_PCMH_sub1"/>
</dbReference>
<evidence type="ECO:0000256" key="2">
    <source>
        <dbReference type="ARBA" id="ARBA00005466"/>
    </source>
</evidence>
<dbReference type="InterPro" id="IPR012951">
    <property type="entry name" value="BBE"/>
</dbReference>
<gene>
    <name evidence="7" type="ORF">BDV95DRAFT_521567</name>
</gene>